<reference evidence="2" key="1">
    <citation type="submission" date="2022-01" db="EMBL/GenBank/DDBJ databases">
        <authorList>
            <person name="King R."/>
        </authorList>
    </citation>
    <scope>NUCLEOTIDE SEQUENCE</scope>
</reference>
<dbReference type="AlphaFoldDB" id="A0A9N9X4J5"/>
<protein>
    <submittedName>
        <fullName evidence="2">Uncharacterized protein</fullName>
    </submittedName>
</protein>
<evidence type="ECO:0000313" key="3">
    <source>
        <dbReference type="Proteomes" id="UP001153737"/>
    </source>
</evidence>
<feature type="region of interest" description="Disordered" evidence="1">
    <location>
        <begin position="223"/>
        <end position="276"/>
    </location>
</feature>
<proteinExistence type="predicted"/>
<evidence type="ECO:0000313" key="2">
    <source>
        <dbReference type="EMBL" id="CAG9818065.1"/>
    </source>
</evidence>
<dbReference type="EMBL" id="OU896723">
    <property type="protein sequence ID" value="CAG9818065.1"/>
    <property type="molecule type" value="Genomic_DNA"/>
</dbReference>
<accession>A0A9N9X4J5</accession>
<dbReference type="OrthoDB" id="8195535at2759"/>
<keyword evidence="3" id="KW-1185">Reference proteome</keyword>
<feature type="region of interest" description="Disordered" evidence="1">
    <location>
        <begin position="82"/>
        <end position="130"/>
    </location>
</feature>
<evidence type="ECO:0000256" key="1">
    <source>
        <dbReference type="SAM" id="MobiDB-lite"/>
    </source>
</evidence>
<sequence length="470" mass="51824">MDLKKAIPSYIVIAGNYMWVTYNGQQRTCRRCNATSHEIKDCDKALNVRIRNYASAVSNSLRAPIQVDESVPETSQFTKLNVTATSSNKENDVSTEREQKNTEDKDEDKEVMLTSTTSSEEIEDEQPERRADGLLILKKMRGNYAEPDDVPPFKPLEPTGPSFGTIAGKLFSASSSLDPHKPELFGNTASGHIHHESNNIIPEEHGTFEHKIPVPTTSYGTPFEQPPGYLDHNFGDYTASDSKNKPSYVKADGSNKNDPAPNPDSEYVQPLVSGSESTKNSFEYATMYNTGTLNNPHGSLSPNPIQDQNLAQNNYQFSSANELVVSNSDPTALDLPNLADYPDGFPPSTSNTQSAAVQTPSVDINGELSAIYFQQSPSTDSWPQIIKPSPFLQTPILSHMPNIAHSPPRLNTLDLSHSSTKHRMKSSSYKRPIESKGLSSFRTYRPSSNSFEVVKSMSFELGPNGPKRLT</sequence>
<feature type="region of interest" description="Disordered" evidence="1">
    <location>
        <begin position="402"/>
        <end position="433"/>
    </location>
</feature>
<gene>
    <name evidence="2" type="ORF">PHAECO_LOCUS5657</name>
</gene>
<name>A0A9N9X4J5_PHACE</name>
<feature type="compositionally biased region" description="Basic and acidic residues" evidence="1">
    <location>
        <begin position="89"/>
        <end position="111"/>
    </location>
</feature>
<dbReference type="Proteomes" id="UP001153737">
    <property type="component" value="Chromosome 17"/>
</dbReference>
<reference evidence="2" key="2">
    <citation type="submission" date="2022-10" db="EMBL/GenBank/DDBJ databases">
        <authorList>
            <consortium name="ENA_rothamsted_submissions"/>
            <consortium name="culmorum"/>
            <person name="King R."/>
        </authorList>
    </citation>
    <scope>NUCLEOTIDE SEQUENCE</scope>
</reference>
<organism evidence="2 3">
    <name type="scientific">Phaedon cochleariae</name>
    <name type="common">Mustard beetle</name>
    <dbReference type="NCBI Taxonomy" id="80249"/>
    <lineage>
        <taxon>Eukaryota</taxon>
        <taxon>Metazoa</taxon>
        <taxon>Ecdysozoa</taxon>
        <taxon>Arthropoda</taxon>
        <taxon>Hexapoda</taxon>
        <taxon>Insecta</taxon>
        <taxon>Pterygota</taxon>
        <taxon>Neoptera</taxon>
        <taxon>Endopterygota</taxon>
        <taxon>Coleoptera</taxon>
        <taxon>Polyphaga</taxon>
        <taxon>Cucujiformia</taxon>
        <taxon>Chrysomeloidea</taxon>
        <taxon>Chrysomelidae</taxon>
        <taxon>Chrysomelinae</taxon>
        <taxon>Chrysomelini</taxon>
        <taxon>Phaedon</taxon>
    </lineage>
</organism>